<dbReference type="Pfam" id="PF00004">
    <property type="entry name" value="AAA"/>
    <property type="match status" value="1"/>
</dbReference>
<keyword evidence="9" id="KW-1185">Reference proteome</keyword>
<organism evidence="8 9">
    <name type="scientific">Bifidobacterium thermacidophilum</name>
    <dbReference type="NCBI Taxonomy" id="246618"/>
    <lineage>
        <taxon>Bacteria</taxon>
        <taxon>Bacillati</taxon>
        <taxon>Actinomycetota</taxon>
        <taxon>Actinomycetes</taxon>
        <taxon>Bifidobacteriales</taxon>
        <taxon>Bifidobacteriaceae</taxon>
        <taxon>Bifidobacterium</taxon>
    </lineage>
</organism>
<dbReference type="Gene3D" id="1.10.8.60">
    <property type="match status" value="1"/>
</dbReference>
<feature type="binding site" evidence="4">
    <location>
        <begin position="280"/>
        <end position="285"/>
    </location>
    <ligand>
        <name>ATP</name>
        <dbReference type="ChEBI" id="CHEBI:30616"/>
    </ligand>
</feature>
<keyword evidence="3" id="KW-0175">Coiled coil</keyword>
<dbReference type="PROSITE" id="PS00674">
    <property type="entry name" value="AAA"/>
    <property type="match status" value="1"/>
</dbReference>
<keyword evidence="8" id="KW-0647">Proteasome</keyword>
<evidence type="ECO:0000313" key="9">
    <source>
        <dbReference type="Proteomes" id="UP001620273"/>
    </source>
</evidence>
<dbReference type="InterPro" id="IPR027417">
    <property type="entry name" value="P-loop_NTPase"/>
</dbReference>
<dbReference type="GO" id="GO:0000502">
    <property type="term" value="C:proteasome complex"/>
    <property type="evidence" value="ECO:0007669"/>
    <property type="project" value="UniProtKB-KW"/>
</dbReference>
<keyword evidence="8" id="KW-0413">Isomerase</keyword>
<dbReference type="SMART" id="SM00382">
    <property type="entry name" value="AAA"/>
    <property type="match status" value="1"/>
</dbReference>
<dbReference type="Pfam" id="PF17758">
    <property type="entry name" value="Prot_ATP_ID_OB_N"/>
    <property type="match status" value="1"/>
</dbReference>
<dbReference type="PANTHER" id="PTHR23077">
    <property type="entry name" value="AAA-FAMILY ATPASE"/>
    <property type="match status" value="1"/>
</dbReference>
<evidence type="ECO:0000256" key="1">
    <source>
        <dbReference type="ARBA" id="ARBA00022741"/>
    </source>
</evidence>
<feature type="domain" description="AAA+ ATPase" evidence="7">
    <location>
        <begin position="269"/>
        <end position="417"/>
    </location>
</feature>
<dbReference type="Proteomes" id="UP001620273">
    <property type="component" value="Unassembled WGS sequence"/>
</dbReference>
<evidence type="ECO:0000256" key="6">
    <source>
        <dbReference type="SAM" id="MobiDB-lite"/>
    </source>
</evidence>
<accession>A0ABW8KNR2</accession>
<reference evidence="8 9" key="1">
    <citation type="submission" date="2022-09" db="EMBL/GenBank/DDBJ databases">
        <title>Genome sequencing of four strains from tibetan pig.</title>
        <authorList>
            <person name="Feng J."/>
        </authorList>
    </citation>
    <scope>NUCLEOTIDE SEQUENCE [LARGE SCALE GENOMIC DNA]</scope>
    <source>
        <strain evidence="8 9">11-1-1</strain>
    </source>
</reference>
<evidence type="ECO:0000256" key="2">
    <source>
        <dbReference type="ARBA" id="ARBA00022840"/>
    </source>
</evidence>
<dbReference type="InterPro" id="IPR050168">
    <property type="entry name" value="AAA_ATPase_domain"/>
</dbReference>
<evidence type="ECO:0000259" key="7">
    <source>
        <dbReference type="SMART" id="SM00382"/>
    </source>
</evidence>
<proteinExistence type="inferred from homology"/>
<dbReference type="Pfam" id="PF16450">
    <property type="entry name" value="Prot_ATP_ID_OB_C"/>
    <property type="match status" value="1"/>
</dbReference>
<comment type="caution">
    <text evidence="8">The sequence shown here is derived from an EMBL/GenBank/DDBJ whole genome shotgun (WGS) entry which is preliminary data.</text>
</comment>
<keyword evidence="2 4" id="KW-0067">ATP-binding</keyword>
<dbReference type="InterPro" id="IPR022482">
    <property type="entry name" value="Proteasome_ATPase"/>
</dbReference>
<comment type="similarity">
    <text evidence="4 5">Belongs to the AAA ATPase family.</text>
</comment>
<keyword evidence="1 4" id="KW-0547">Nucleotide-binding</keyword>
<dbReference type="Gene3D" id="3.40.50.300">
    <property type="entry name" value="P-loop containing nucleotide triphosphate hydrolases"/>
    <property type="match status" value="1"/>
</dbReference>
<dbReference type="InterPro" id="IPR041626">
    <property type="entry name" value="Prot_ATP_ID_OB_N"/>
</dbReference>
<dbReference type="SUPFAM" id="SSF52540">
    <property type="entry name" value="P-loop containing nucleoside triphosphate hydrolases"/>
    <property type="match status" value="1"/>
</dbReference>
<name>A0ABW8KNR2_9BIFI</name>
<sequence length="577" mass="61957">MRNEERPAGAVTATAGSETTMSDDETKTAQGPGQADCQTDALQARDRALDELAQANDQLMAKNHALAAALTRASQELTKAKSQLGQFAQPPLNFATMVAVESCTTDDLGVQHASAEILSGSRRMIVPVSTTLQASRLKPGDTVLLNENMVIVGRRDADRLGAVLHVKQVFADGRVLAADAGGTLQVVRPTAVSLESTLEPGDRVLTDAARRFVLDVLPAQEDADLVLEETPDVTFDDIGGLDEQIGRIRDAVQLPFQHRELYRRYHLNAPKGILLYGPPGNGKTMIAKAIAHALAQGTGAGSGVFLSVKGPELLNKYVGESERLIRLIFRRARERAADGRPVIVFIDEMDSLLRTRGSGVSSDVETTIVPQFLAELDGVERLDNVMVIGASNRVDMIDPAVLRPGRLDVKIRIDRPRESQACQIVRHYLTDDLPLEPGVDVDALVGVLVHDLFAHGEHRHVADVLDDSGVWSPLYLGDVVSGAMLKNIVDRAKTRAVKASIETGADVALSVAMLAGAVDGEFQETRDAVLDADPVQWSRINGIAGGRVVRIRPAAGYRAGYATGYDAGTDEVRTSGE</sequence>
<feature type="region of interest" description="Disordered" evidence="6">
    <location>
        <begin position="1"/>
        <end position="36"/>
    </location>
</feature>
<dbReference type="InterPro" id="IPR012340">
    <property type="entry name" value="NA-bd_OB-fold"/>
</dbReference>
<dbReference type="PANTHER" id="PTHR23077:SF144">
    <property type="entry name" value="PROTEASOME-ASSOCIATED ATPASE"/>
    <property type="match status" value="1"/>
</dbReference>
<dbReference type="GO" id="GO:0036402">
    <property type="term" value="F:proteasome-activating activity"/>
    <property type="evidence" value="ECO:0007669"/>
    <property type="project" value="UniProtKB-EC"/>
</dbReference>
<evidence type="ECO:0000256" key="5">
    <source>
        <dbReference type="RuleBase" id="RU003651"/>
    </source>
</evidence>
<dbReference type="InterPro" id="IPR003959">
    <property type="entry name" value="ATPase_AAA_core"/>
</dbReference>
<dbReference type="Gene3D" id="2.40.50.140">
    <property type="entry name" value="Nucleic acid-binding proteins"/>
    <property type="match status" value="2"/>
</dbReference>
<dbReference type="InterPro" id="IPR003593">
    <property type="entry name" value="AAA+_ATPase"/>
</dbReference>
<dbReference type="EMBL" id="JAOQBW010000002">
    <property type="protein sequence ID" value="MFK3576201.1"/>
    <property type="molecule type" value="Genomic_DNA"/>
</dbReference>
<evidence type="ECO:0000256" key="4">
    <source>
        <dbReference type="HAMAP-Rule" id="MF_02112"/>
    </source>
</evidence>
<evidence type="ECO:0000256" key="3">
    <source>
        <dbReference type="ARBA" id="ARBA00023054"/>
    </source>
</evidence>
<protein>
    <recommendedName>
        <fullName evidence="4">AAA ATPase forming ring-shaped complexes</fullName>
        <shortName evidence="4">ARC</shortName>
    </recommendedName>
</protein>
<comment type="subunit">
    <text evidence="4">Homohexamer. Assembles into a hexameric ring structure.</text>
</comment>
<evidence type="ECO:0000313" key="8">
    <source>
        <dbReference type="EMBL" id="MFK3576201.1"/>
    </source>
</evidence>
<gene>
    <name evidence="4 8" type="primary">arc</name>
    <name evidence="8" type="ORF">OCH74_04910</name>
</gene>
<dbReference type="InterPro" id="IPR032501">
    <property type="entry name" value="Prot_ATP_ID_OB_2nd"/>
</dbReference>
<dbReference type="HAMAP" id="MF_02112">
    <property type="entry name" value="ARC_ATPase"/>
    <property type="match status" value="1"/>
</dbReference>
<dbReference type="NCBIfam" id="TIGR03689">
    <property type="entry name" value="pup_AAA"/>
    <property type="match status" value="1"/>
</dbReference>
<dbReference type="InterPro" id="IPR003960">
    <property type="entry name" value="ATPase_AAA_CS"/>
</dbReference>